<dbReference type="PRINTS" id="PR00038">
    <property type="entry name" value="HTHLUXR"/>
</dbReference>
<dbReference type="PANTHER" id="PTHR44688">
    <property type="entry name" value="DNA-BINDING TRANSCRIPTIONAL ACTIVATOR DEVR_DOSR"/>
    <property type="match status" value="1"/>
</dbReference>
<gene>
    <name evidence="5" type="ORF">SAMN05443668_101432</name>
</gene>
<dbReference type="GO" id="GO:0006355">
    <property type="term" value="P:regulation of DNA-templated transcription"/>
    <property type="evidence" value="ECO:0007669"/>
    <property type="project" value="InterPro"/>
</dbReference>
<dbReference type="CDD" id="cd06170">
    <property type="entry name" value="LuxR_C_like"/>
    <property type="match status" value="1"/>
</dbReference>
<dbReference type="PANTHER" id="PTHR44688:SF16">
    <property type="entry name" value="DNA-BINDING TRANSCRIPTIONAL ACTIVATOR DEVR_DOSR"/>
    <property type="match status" value="1"/>
</dbReference>
<reference evidence="5 6" key="1">
    <citation type="submission" date="2016-11" db="EMBL/GenBank/DDBJ databases">
        <authorList>
            <person name="Jaros S."/>
            <person name="Januszkiewicz K."/>
            <person name="Wedrychowicz H."/>
        </authorList>
    </citation>
    <scope>NUCLEOTIDE SEQUENCE [LARGE SCALE GENOMIC DNA]</scope>
    <source>
        <strain evidence="5 6">DSM 46144</strain>
    </source>
</reference>
<dbReference type="SUPFAM" id="SSF46894">
    <property type="entry name" value="C-terminal effector domain of the bipartite response regulators"/>
    <property type="match status" value="1"/>
</dbReference>
<name>A0A1M7I939_9ACTN</name>
<dbReference type="GO" id="GO:0003677">
    <property type="term" value="F:DNA binding"/>
    <property type="evidence" value="ECO:0007669"/>
    <property type="project" value="UniProtKB-KW"/>
</dbReference>
<evidence type="ECO:0000259" key="4">
    <source>
        <dbReference type="PROSITE" id="PS50043"/>
    </source>
</evidence>
<keyword evidence="1" id="KW-0805">Transcription regulation</keyword>
<dbReference type="PROSITE" id="PS50043">
    <property type="entry name" value="HTH_LUXR_2"/>
    <property type="match status" value="1"/>
</dbReference>
<keyword evidence="6" id="KW-1185">Reference proteome</keyword>
<evidence type="ECO:0000313" key="5">
    <source>
        <dbReference type="EMBL" id="SHM37336.1"/>
    </source>
</evidence>
<keyword evidence="2" id="KW-0238">DNA-binding</keyword>
<protein>
    <submittedName>
        <fullName evidence="5">Regulatory protein, luxR family</fullName>
    </submittedName>
</protein>
<evidence type="ECO:0000256" key="3">
    <source>
        <dbReference type="ARBA" id="ARBA00023163"/>
    </source>
</evidence>
<dbReference type="STRING" id="134849.SAMN05443668_101432"/>
<proteinExistence type="predicted"/>
<feature type="domain" description="HTH luxR-type" evidence="4">
    <location>
        <begin position="4"/>
        <end position="69"/>
    </location>
</feature>
<dbReference type="RefSeq" id="WP_073250862.1">
    <property type="nucleotide sequence ID" value="NZ_FRCS01000001.1"/>
</dbReference>
<sequence length="90" mass="9883">MTANGQLFVPLTPRQEQVLELLGAGLTARAIARRLGISPRTVTKHQEQLYRRLGTSDRLTTVLLAQRLGLIPVRYEVLPVPGPGPDLGRC</sequence>
<accession>A0A1M7I939</accession>
<dbReference type="Pfam" id="PF00196">
    <property type="entry name" value="GerE"/>
    <property type="match status" value="1"/>
</dbReference>
<evidence type="ECO:0000256" key="2">
    <source>
        <dbReference type="ARBA" id="ARBA00023125"/>
    </source>
</evidence>
<evidence type="ECO:0000256" key="1">
    <source>
        <dbReference type="ARBA" id="ARBA00023015"/>
    </source>
</evidence>
<dbReference type="Gene3D" id="1.10.10.10">
    <property type="entry name" value="Winged helix-like DNA-binding domain superfamily/Winged helix DNA-binding domain"/>
    <property type="match status" value="1"/>
</dbReference>
<evidence type="ECO:0000313" key="6">
    <source>
        <dbReference type="Proteomes" id="UP000184440"/>
    </source>
</evidence>
<dbReference type="SMART" id="SM00421">
    <property type="entry name" value="HTH_LUXR"/>
    <property type="match status" value="1"/>
</dbReference>
<dbReference type="InterPro" id="IPR036388">
    <property type="entry name" value="WH-like_DNA-bd_sf"/>
</dbReference>
<dbReference type="Proteomes" id="UP000184440">
    <property type="component" value="Unassembled WGS sequence"/>
</dbReference>
<dbReference type="OrthoDB" id="9816529at2"/>
<dbReference type="EMBL" id="FRCS01000001">
    <property type="protein sequence ID" value="SHM37336.1"/>
    <property type="molecule type" value="Genomic_DNA"/>
</dbReference>
<organism evidence="5 6">
    <name type="scientific">Cryptosporangium aurantiacum</name>
    <dbReference type="NCBI Taxonomy" id="134849"/>
    <lineage>
        <taxon>Bacteria</taxon>
        <taxon>Bacillati</taxon>
        <taxon>Actinomycetota</taxon>
        <taxon>Actinomycetes</taxon>
        <taxon>Cryptosporangiales</taxon>
        <taxon>Cryptosporangiaceae</taxon>
        <taxon>Cryptosporangium</taxon>
    </lineage>
</organism>
<dbReference type="AlphaFoldDB" id="A0A1M7I939"/>
<dbReference type="InterPro" id="IPR000792">
    <property type="entry name" value="Tscrpt_reg_LuxR_C"/>
</dbReference>
<dbReference type="InterPro" id="IPR016032">
    <property type="entry name" value="Sig_transdc_resp-reg_C-effctor"/>
</dbReference>
<keyword evidence="3" id="KW-0804">Transcription</keyword>